<dbReference type="Gene3D" id="2.60.210.10">
    <property type="entry name" value="Apoptosis, Tumor Necrosis Factor Receptor Associated Protein 2, Chain A"/>
    <property type="match status" value="1"/>
</dbReference>
<evidence type="ECO:0000256" key="2">
    <source>
        <dbReference type="ARBA" id="ARBA00010846"/>
    </source>
</evidence>
<comment type="similarity">
    <text evidence="2">Belongs to the Tdpoz family.</text>
</comment>
<reference evidence="5" key="1">
    <citation type="submission" date="2022-08" db="EMBL/GenBank/DDBJ databases">
        <authorList>
            <person name="Marques A."/>
        </authorList>
    </citation>
    <scope>NUCLEOTIDE SEQUENCE</scope>
    <source>
        <strain evidence="5">RhyPub2mFocal</strain>
        <tissue evidence="5">Leaves</tissue>
    </source>
</reference>
<dbReference type="GO" id="GO:0016567">
    <property type="term" value="P:protein ubiquitination"/>
    <property type="evidence" value="ECO:0007669"/>
    <property type="project" value="InterPro"/>
</dbReference>
<sequence>MTKLSSVVNTREPETTSTWFTDTRTGSHLFKITGYSFNKGIGLGKCITSDNFTVGGYNWTIECYPDGKLKYIDDSLAFHVKLKSSDEARVKITLNMLSQTGGAPFVRDSGAVTLRPDDYDFCIFPGFIKRTEFEASEYLKNDSFTILCSVTVFKQSSLIENNCETQSFTVQPSNLHQHLTSLLQRGDGKDVSFNVSGVTFEAHRCVLAARSPVFRTELLGPIKVERNQILEIKDMEPSIFKTMLQFIYTDSLPELEEAKGNKDGSIALAQRLLVAADRYGLERLKRICEVTMFKFIDTDNVATTMTLAEQHNCSELKAACLEFIKRPEVLATVLQTERFEHIIKSCPTILEDLRSKSR</sequence>
<dbReference type="InterPro" id="IPR011333">
    <property type="entry name" value="SKP1/BTB/POZ_sf"/>
</dbReference>
<dbReference type="Gene3D" id="3.30.710.10">
    <property type="entry name" value="Potassium Channel Kv1.1, Chain A"/>
    <property type="match status" value="1"/>
</dbReference>
<dbReference type="Proteomes" id="UP001140206">
    <property type="component" value="Chromosome 4"/>
</dbReference>
<proteinExistence type="inferred from homology"/>
<evidence type="ECO:0000313" key="6">
    <source>
        <dbReference type="Proteomes" id="UP001140206"/>
    </source>
</evidence>
<dbReference type="SUPFAM" id="SSF54695">
    <property type="entry name" value="POZ domain"/>
    <property type="match status" value="1"/>
</dbReference>
<evidence type="ECO:0000313" key="5">
    <source>
        <dbReference type="EMBL" id="KAJ4765594.1"/>
    </source>
</evidence>
<gene>
    <name evidence="5" type="ORF">LUZ62_075969</name>
</gene>
<dbReference type="CDD" id="cd18280">
    <property type="entry name" value="BTB_POZ_BPM_plant"/>
    <property type="match status" value="1"/>
</dbReference>
<organism evidence="5 6">
    <name type="scientific">Rhynchospora pubera</name>
    <dbReference type="NCBI Taxonomy" id="906938"/>
    <lineage>
        <taxon>Eukaryota</taxon>
        <taxon>Viridiplantae</taxon>
        <taxon>Streptophyta</taxon>
        <taxon>Embryophyta</taxon>
        <taxon>Tracheophyta</taxon>
        <taxon>Spermatophyta</taxon>
        <taxon>Magnoliopsida</taxon>
        <taxon>Liliopsida</taxon>
        <taxon>Poales</taxon>
        <taxon>Cyperaceae</taxon>
        <taxon>Cyperoideae</taxon>
        <taxon>Rhynchosporeae</taxon>
        <taxon>Rhynchospora</taxon>
    </lineage>
</organism>
<keyword evidence="6" id="KW-1185">Reference proteome</keyword>
<feature type="domain" description="MATH" evidence="4">
    <location>
        <begin position="25"/>
        <end position="150"/>
    </location>
</feature>
<dbReference type="PANTHER" id="PTHR26379">
    <property type="entry name" value="BTB/POZ AND MATH DOMAIN-CONTAINING PROTEIN 1"/>
    <property type="match status" value="1"/>
</dbReference>
<evidence type="ECO:0000256" key="1">
    <source>
        <dbReference type="ARBA" id="ARBA00004906"/>
    </source>
</evidence>
<dbReference type="SMART" id="SM00225">
    <property type="entry name" value="BTB"/>
    <property type="match status" value="1"/>
</dbReference>
<dbReference type="Pfam" id="PF00651">
    <property type="entry name" value="BTB"/>
    <property type="match status" value="1"/>
</dbReference>
<dbReference type="PANTHER" id="PTHR26379:SF187">
    <property type="entry name" value="OS07G0655300 PROTEIN"/>
    <property type="match status" value="1"/>
</dbReference>
<evidence type="ECO:0000259" key="4">
    <source>
        <dbReference type="PROSITE" id="PS50144"/>
    </source>
</evidence>
<comment type="caution">
    <text evidence="5">The sequence shown here is derived from an EMBL/GenBank/DDBJ whole genome shotgun (WGS) entry which is preliminary data.</text>
</comment>
<dbReference type="PROSITE" id="PS50097">
    <property type="entry name" value="BTB"/>
    <property type="match status" value="1"/>
</dbReference>
<accession>A0AAV8DFE3</accession>
<feature type="domain" description="BTB" evidence="3">
    <location>
        <begin position="189"/>
        <end position="256"/>
    </location>
</feature>
<evidence type="ECO:0000259" key="3">
    <source>
        <dbReference type="PROSITE" id="PS50097"/>
    </source>
</evidence>
<comment type="pathway">
    <text evidence="1">Protein modification; protein ubiquitination.</text>
</comment>
<dbReference type="InterPro" id="IPR045005">
    <property type="entry name" value="BPM1-6"/>
</dbReference>
<dbReference type="AlphaFoldDB" id="A0AAV8DFE3"/>
<name>A0AAV8DFE3_9POAL</name>
<dbReference type="EMBL" id="JAMFTS010000004">
    <property type="protein sequence ID" value="KAJ4765594.1"/>
    <property type="molecule type" value="Genomic_DNA"/>
</dbReference>
<dbReference type="InterPro" id="IPR008974">
    <property type="entry name" value="TRAF-like"/>
</dbReference>
<dbReference type="Gene3D" id="1.25.40.420">
    <property type="match status" value="1"/>
</dbReference>
<dbReference type="InterPro" id="IPR000210">
    <property type="entry name" value="BTB/POZ_dom"/>
</dbReference>
<dbReference type="SUPFAM" id="SSF49599">
    <property type="entry name" value="TRAF domain-like"/>
    <property type="match status" value="1"/>
</dbReference>
<dbReference type="InterPro" id="IPR056423">
    <property type="entry name" value="BACK_BPM_SPOP"/>
</dbReference>
<dbReference type="InterPro" id="IPR002083">
    <property type="entry name" value="MATH/TRAF_dom"/>
</dbReference>
<protein>
    <submittedName>
        <fullName evidence="5">BTB/POZ and MATH domain-containing protein 2</fullName>
    </submittedName>
</protein>
<dbReference type="Pfam" id="PF24570">
    <property type="entry name" value="BACK_BPM_SPOP"/>
    <property type="match status" value="1"/>
</dbReference>
<dbReference type="Pfam" id="PF22486">
    <property type="entry name" value="MATH_2"/>
    <property type="match status" value="1"/>
</dbReference>
<dbReference type="PROSITE" id="PS50144">
    <property type="entry name" value="MATH"/>
    <property type="match status" value="1"/>
</dbReference>
<dbReference type="CDD" id="cd00121">
    <property type="entry name" value="MATH"/>
    <property type="match status" value="1"/>
</dbReference>